<comment type="caution">
    <text evidence="1">The sequence shown here is derived from an EMBL/GenBank/DDBJ whole genome shotgun (WGS) entry which is preliminary data.</text>
</comment>
<accession>A0ABX1GF96</accession>
<evidence type="ECO:0000313" key="1">
    <source>
        <dbReference type="EMBL" id="NKI17869.1"/>
    </source>
</evidence>
<dbReference type="EMBL" id="JAAWWK010000003">
    <property type="protein sequence ID" value="NKI17869.1"/>
    <property type="molecule type" value="Genomic_DNA"/>
</dbReference>
<organism evidence="1 2">
    <name type="scientific">Spongiibacter thalassae</name>
    <dbReference type="NCBI Taxonomy" id="2721624"/>
    <lineage>
        <taxon>Bacteria</taxon>
        <taxon>Pseudomonadati</taxon>
        <taxon>Pseudomonadota</taxon>
        <taxon>Gammaproteobacteria</taxon>
        <taxon>Cellvibrionales</taxon>
        <taxon>Spongiibacteraceae</taxon>
        <taxon>Spongiibacter</taxon>
    </lineage>
</organism>
<proteinExistence type="predicted"/>
<name>A0ABX1GF96_9GAMM</name>
<protein>
    <submittedName>
        <fullName evidence="1">Uncharacterized protein</fullName>
    </submittedName>
</protein>
<reference evidence="1 2" key="1">
    <citation type="submission" date="2020-04" db="EMBL/GenBank/DDBJ databases">
        <authorList>
            <person name="Yoon J."/>
        </authorList>
    </citation>
    <scope>NUCLEOTIDE SEQUENCE [LARGE SCALE GENOMIC DNA]</scope>
    <source>
        <strain evidence="1 2">KMU-166</strain>
    </source>
</reference>
<gene>
    <name evidence="1" type="ORF">HCU74_10590</name>
</gene>
<dbReference type="RefSeq" id="WP_168450404.1">
    <property type="nucleotide sequence ID" value="NZ_JAAWWK010000003.1"/>
</dbReference>
<dbReference type="Proteomes" id="UP000765845">
    <property type="component" value="Unassembled WGS sequence"/>
</dbReference>
<evidence type="ECO:0000313" key="2">
    <source>
        <dbReference type="Proteomes" id="UP000765845"/>
    </source>
</evidence>
<keyword evidence="2" id="KW-1185">Reference proteome</keyword>
<sequence length="52" mass="5742">MLAVEAYGAKWLYGLFYQKNLCAGGRVISPAAINAWSKDVVLVFAQVMTTKF</sequence>